<feature type="coiled-coil region" evidence="2">
    <location>
        <begin position="619"/>
        <end position="657"/>
    </location>
</feature>
<feature type="region of interest" description="Disordered" evidence="3">
    <location>
        <begin position="116"/>
        <end position="144"/>
    </location>
</feature>
<proteinExistence type="predicted"/>
<feature type="compositionally biased region" description="Basic and acidic residues" evidence="3">
    <location>
        <begin position="940"/>
        <end position="953"/>
    </location>
</feature>
<dbReference type="InterPro" id="IPR036034">
    <property type="entry name" value="PDZ_sf"/>
</dbReference>
<dbReference type="Pfam" id="PF07653">
    <property type="entry name" value="SH3_2"/>
    <property type="match status" value="1"/>
</dbReference>
<dbReference type="PANTHER" id="PTHR46360">
    <property type="entry name" value="DISKS LARGE HOMOLOG 5"/>
    <property type="match status" value="1"/>
</dbReference>
<feature type="coiled-coil region" evidence="2">
    <location>
        <begin position="549"/>
        <end position="583"/>
    </location>
</feature>
<dbReference type="GO" id="GO:0035331">
    <property type="term" value="P:negative regulation of hippo signaling"/>
    <property type="evidence" value="ECO:0007669"/>
    <property type="project" value="TreeGrafter"/>
</dbReference>
<protein>
    <submittedName>
        <fullName evidence="4">Disks large-like protein 5</fullName>
    </submittedName>
</protein>
<dbReference type="FunCoup" id="K1QYK4">
    <property type="interactions" value="532"/>
</dbReference>
<evidence type="ECO:0000313" key="4">
    <source>
        <dbReference type="EMBL" id="EKC38788.1"/>
    </source>
</evidence>
<feature type="compositionally biased region" description="Low complexity" evidence="3">
    <location>
        <begin position="1738"/>
        <end position="1747"/>
    </location>
</feature>
<evidence type="ECO:0000256" key="1">
    <source>
        <dbReference type="ARBA" id="ARBA00022443"/>
    </source>
</evidence>
<reference evidence="4" key="1">
    <citation type="journal article" date="2012" name="Nature">
        <title>The oyster genome reveals stress adaptation and complexity of shell formation.</title>
        <authorList>
            <person name="Zhang G."/>
            <person name="Fang X."/>
            <person name="Guo X."/>
            <person name="Li L."/>
            <person name="Luo R."/>
            <person name="Xu F."/>
            <person name="Yang P."/>
            <person name="Zhang L."/>
            <person name="Wang X."/>
            <person name="Qi H."/>
            <person name="Xiong Z."/>
            <person name="Que H."/>
            <person name="Xie Y."/>
            <person name="Holland P.W."/>
            <person name="Paps J."/>
            <person name="Zhu Y."/>
            <person name="Wu F."/>
            <person name="Chen Y."/>
            <person name="Wang J."/>
            <person name="Peng C."/>
            <person name="Meng J."/>
            <person name="Yang L."/>
            <person name="Liu J."/>
            <person name="Wen B."/>
            <person name="Zhang N."/>
            <person name="Huang Z."/>
            <person name="Zhu Q."/>
            <person name="Feng Y."/>
            <person name="Mount A."/>
            <person name="Hedgecock D."/>
            <person name="Xu Z."/>
            <person name="Liu Y."/>
            <person name="Domazet-Loso T."/>
            <person name="Du Y."/>
            <person name="Sun X."/>
            <person name="Zhang S."/>
            <person name="Liu B."/>
            <person name="Cheng P."/>
            <person name="Jiang X."/>
            <person name="Li J."/>
            <person name="Fan D."/>
            <person name="Wang W."/>
            <person name="Fu W."/>
            <person name="Wang T."/>
            <person name="Wang B."/>
            <person name="Zhang J."/>
            <person name="Peng Z."/>
            <person name="Li Y."/>
            <person name="Li N."/>
            <person name="Wang J."/>
            <person name="Chen M."/>
            <person name="He Y."/>
            <person name="Tan F."/>
            <person name="Song X."/>
            <person name="Zheng Q."/>
            <person name="Huang R."/>
            <person name="Yang H."/>
            <person name="Du X."/>
            <person name="Chen L."/>
            <person name="Yang M."/>
            <person name="Gaffney P.M."/>
            <person name="Wang S."/>
            <person name="Luo L."/>
            <person name="She Z."/>
            <person name="Ming Y."/>
            <person name="Huang W."/>
            <person name="Zhang S."/>
            <person name="Huang B."/>
            <person name="Zhang Y."/>
            <person name="Qu T."/>
            <person name="Ni P."/>
            <person name="Miao G."/>
            <person name="Wang J."/>
            <person name="Wang Q."/>
            <person name="Steinberg C.E."/>
            <person name="Wang H."/>
            <person name="Li N."/>
            <person name="Qian L."/>
            <person name="Zhang G."/>
            <person name="Li Y."/>
            <person name="Yang H."/>
            <person name="Liu X."/>
            <person name="Wang J."/>
            <person name="Yin Y."/>
            <person name="Wang J."/>
        </authorList>
    </citation>
    <scope>NUCLEOTIDE SEQUENCE [LARGE SCALE GENOMIC DNA]</scope>
    <source>
        <strain evidence="4">05x7-T-G4-1.051#20</strain>
    </source>
</reference>
<dbReference type="SMART" id="SM00228">
    <property type="entry name" value="PDZ"/>
    <property type="match status" value="4"/>
</dbReference>
<dbReference type="Pfam" id="PF00595">
    <property type="entry name" value="PDZ"/>
    <property type="match status" value="4"/>
</dbReference>
<feature type="region of interest" description="Disordered" evidence="3">
    <location>
        <begin position="966"/>
        <end position="988"/>
    </location>
</feature>
<organism evidence="4">
    <name type="scientific">Magallana gigas</name>
    <name type="common">Pacific oyster</name>
    <name type="synonym">Crassostrea gigas</name>
    <dbReference type="NCBI Taxonomy" id="29159"/>
    <lineage>
        <taxon>Eukaryota</taxon>
        <taxon>Metazoa</taxon>
        <taxon>Spiralia</taxon>
        <taxon>Lophotrochozoa</taxon>
        <taxon>Mollusca</taxon>
        <taxon>Bivalvia</taxon>
        <taxon>Autobranchia</taxon>
        <taxon>Pteriomorphia</taxon>
        <taxon>Ostreida</taxon>
        <taxon>Ostreoidea</taxon>
        <taxon>Ostreidae</taxon>
        <taxon>Magallana</taxon>
    </lineage>
</organism>
<dbReference type="InterPro" id="IPR008144">
    <property type="entry name" value="Guanylate_kin-like_dom"/>
</dbReference>
<keyword evidence="2" id="KW-0175">Coiled coil</keyword>
<dbReference type="Pfam" id="PF00619">
    <property type="entry name" value="CARD"/>
    <property type="match status" value="1"/>
</dbReference>
<dbReference type="Gene3D" id="3.40.50.300">
    <property type="entry name" value="P-loop containing nucleotide triphosphate hydrolases"/>
    <property type="match status" value="1"/>
</dbReference>
<feature type="compositionally biased region" description="Basic and acidic residues" evidence="3">
    <location>
        <begin position="161"/>
        <end position="177"/>
    </location>
</feature>
<feature type="region of interest" description="Disordered" evidence="3">
    <location>
        <begin position="862"/>
        <end position="888"/>
    </location>
</feature>
<dbReference type="PROSITE" id="PS50002">
    <property type="entry name" value="SH3"/>
    <property type="match status" value="1"/>
</dbReference>
<dbReference type="SMART" id="SM00326">
    <property type="entry name" value="SH3"/>
    <property type="match status" value="1"/>
</dbReference>
<evidence type="ECO:0000256" key="2">
    <source>
        <dbReference type="SAM" id="Coils"/>
    </source>
</evidence>
<dbReference type="InterPro" id="IPR053004">
    <property type="entry name" value="MAGUK_Signaling_Regulators"/>
</dbReference>
<feature type="region of interest" description="Disordered" evidence="3">
    <location>
        <begin position="1736"/>
        <end position="1771"/>
    </location>
</feature>
<dbReference type="CDD" id="cd01671">
    <property type="entry name" value="CARD"/>
    <property type="match status" value="1"/>
</dbReference>
<name>K1QYK4_MAGGI</name>
<dbReference type="SUPFAM" id="SSF47986">
    <property type="entry name" value="DEATH domain"/>
    <property type="match status" value="1"/>
</dbReference>
<dbReference type="InterPro" id="IPR001452">
    <property type="entry name" value="SH3_domain"/>
</dbReference>
<accession>K1QYK4</accession>
<feature type="region of interest" description="Disordered" evidence="3">
    <location>
        <begin position="906"/>
        <end position="953"/>
    </location>
</feature>
<feature type="compositionally biased region" description="Polar residues" evidence="3">
    <location>
        <begin position="907"/>
        <end position="924"/>
    </location>
</feature>
<feature type="compositionally biased region" description="Basic residues" evidence="3">
    <location>
        <begin position="1150"/>
        <end position="1160"/>
    </location>
</feature>
<feature type="compositionally biased region" description="Polar residues" evidence="3">
    <location>
        <begin position="1509"/>
        <end position="1523"/>
    </location>
</feature>
<keyword evidence="1" id="KW-0728">SH3 domain</keyword>
<dbReference type="InParanoid" id="K1QYK4"/>
<feature type="coiled-coil region" evidence="2">
    <location>
        <begin position="188"/>
        <end position="282"/>
    </location>
</feature>
<dbReference type="InterPro" id="IPR036028">
    <property type="entry name" value="SH3-like_dom_sf"/>
</dbReference>
<dbReference type="InterPro" id="IPR011029">
    <property type="entry name" value="DEATH-like_dom_sf"/>
</dbReference>
<dbReference type="PANTHER" id="PTHR46360:SF1">
    <property type="entry name" value="DISKS LARGE HOMOLOG 5"/>
    <property type="match status" value="1"/>
</dbReference>
<feature type="region of interest" description="Disordered" evidence="3">
    <location>
        <begin position="1504"/>
        <end position="1551"/>
    </location>
</feature>
<dbReference type="PROSITE" id="PS50052">
    <property type="entry name" value="GUANYLATE_KINASE_2"/>
    <property type="match status" value="1"/>
</dbReference>
<feature type="compositionally biased region" description="Polar residues" evidence="3">
    <location>
        <begin position="878"/>
        <end position="888"/>
    </location>
</feature>
<dbReference type="PROSITE" id="PS50209">
    <property type="entry name" value="CARD"/>
    <property type="match status" value="1"/>
</dbReference>
<dbReference type="InterPro" id="IPR001478">
    <property type="entry name" value="PDZ"/>
</dbReference>
<feature type="compositionally biased region" description="Polar residues" evidence="3">
    <location>
        <begin position="1119"/>
        <end position="1130"/>
    </location>
</feature>
<feature type="compositionally biased region" description="Basic residues" evidence="3">
    <location>
        <begin position="1748"/>
        <end position="1758"/>
    </location>
</feature>
<dbReference type="GO" id="GO:0042981">
    <property type="term" value="P:regulation of apoptotic process"/>
    <property type="evidence" value="ECO:0007669"/>
    <property type="project" value="InterPro"/>
</dbReference>
<feature type="region of interest" description="Disordered" evidence="3">
    <location>
        <begin position="473"/>
        <end position="497"/>
    </location>
</feature>
<gene>
    <name evidence="4" type="ORF">CGI_10026587</name>
</gene>
<feature type="compositionally biased region" description="Polar residues" evidence="3">
    <location>
        <begin position="1205"/>
        <end position="1221"/>
    </location>
</feature>
<dbReference type="SUPFAM" id="SSF50044">
    <property type="entry name" value="SH3-domain"/>
    <property type="match status" value="1"/>
</dbReference>
<dbReference type="Gene3D" id="2.30.42.10">
    <property type="match status" value="4"/>
</dbReference>
<dbReference type="GO" id="GO:0005886">
    <property type="term" value="C:plasma membrane"/>
    <property type="evidence" value="ECO:0007669"/>
    <property type="project" value="TreeGrafter"/>
</dbReference>
<dbReference type="Pfam" id="PF00625">
    <property type="entry name" value="Guanylate_kin"/>
    <property type="match status" value="1"/>
</dbReference>
<dbReference type="EMBL" id="JH816764">
    <property type="protein sequence ID" value="EKC38788.1"/>
    <property type="molecule type" value="Genomic_DNA"/>
</dbReference>
<dbReference type="SUPFAM" id="SSF50156">
    <property type="entry name" value="PDZ domain-like"/>
    <property type="match status" value="4"/>
</dbReference>
<dbReference type="PROSITE" id="PS50106">
    <property type="entry name" value="PDZ"/>
    <property type="match status" value="4"/>
</dbReference>
<dbReference type="Gene3D" id="2.30.30.40">
    <property type="entry name" value="SH3 Domains"/>
    <property type="match status" value="1"/>
</dbReference>
<feature type="region of interest" description="Disordered" evidence="3">
    <location>
        <begin position="1389"/>
        <end position="1411"/>
    </location>
</feature>
<feature type="compositionally biased region" description="Polar residues" evidence="3">
    <location>
        <begin position="1162"/>
        <end position="1174"/>
    </location>
</feature>
<dbReference type="Gene3D" id="1.10.533.10">
    <property type="entry name" value="Death Domain, Fas"/>
    <property type="match status" value="1"/>
</dbReference>
<feature type="compositionally biased region" description="Low complexity" evidence="3">
    <location>
        <begin position="925"/>
        <end position="934"/>
    </location>
</feature>
<feature type="region of interest" description="Disordered" evidence="3">
    <location>
        <begin position="1051"/>
        <end position="1226"/>
    </location>
</feature>
<feature type="compositionally biased region" description="Low complexity" evidence="3">
    <location>
        <begin position="1389"/>
        <end position="1405"/>
    </location>
</feature>
<feature type="region of interest" description="Disordered" evidence="3">
    <location>
        <begin position="161"/>
        <end position="182"/>
    </location>
</feature>
<dbReference type="InterPro" id="IPR027417">
    <property type="entry name" value="P-loop_NTPase"/>
</dbReference>
<dbReference type="InterPro" id="IPR001315">
    <property type="entry name" value="CARD"/>
</dbReference>
<sequence length="1982" mass="226308">MEERYKELLKIHHEKFATTIEVERLYPILQGAQVLTTDDILEINKHHRSDEKVGKLLEIIQQKPHCPFQKLCFALQSTYPQLLTTMFLGQNLPDTNTGGSPFDILYQDRNSQSLSLTSDSEDDILSSHSENRSQDLDPSTPLTYTRIIPSDEYDYELLTHKQDDGHHKPKTSVDKGKHGMNGDWHQEYHRLRSQCERAMSEVQSLKRSQEDTIRRCEQAMRESESNRQRYIATLGNLQQSKEEIEHLHGEIKKLESEKKILEQEYRNLQDEDKQEISDLRKQLRTIISEKGSTDGMARMYDETLQKYELLKEDHDLQRKDYTEIFTKHNDLMTKFGMCKDENTKLMKLNETLTRERDSLKLDRNILKQQCTSAIRDLAKVTQQRDEMMKESNHLLAVQKQKYESVVKDRDAARNEYNLVWAERDSVHKEINQLQDKLNEITQKNQTMEMEKKKAGEETEMLRRELLTIIQQKEEADKEREEAQKRYGDVKSKNDDLENQRDDFRKDYVMVTQERDIARKERHEAIKDRDRILRETYERERTQKEQAEEIDQVSKETEALKKIIEKLQHDLSDAKTEAEKSKKNRDWALGERDKIVQEREGIRSLCESLRHQRDRAVSDKAQALRDYDNIKKEKMEACKELKEVREKYEAIMEKEARKSQLNGVGHNHSRDSAIDADLQELETETVQVDIRGLTPDNLGFDIVGGKDDPVLPNDYAVYVNHVVKGSVADGKLKISDVVLKINNMDVTNVDKRTVLQSLKNSSHVSLLVRRRRCVTPRIWQPIQLNLSLGKDIGIYIEQGLYIARIVPGSTVAKEGMLSTGDRIICVNGKSVENFTPTELMKLLQGCSDPVSIEVWRQMSPFNSAGSSPIPVNHKDICQDSGTQLSPTFSKSEDMKHLMWEGNDHMLESQKSSGKVKTSSSQTDDLNNSGSSGSNSLTVKGSKSEKDLDIHKSKNRDRLEKAFVKIFKHKPKHHDRHEHDDTNKRHSATRPTSAINDNVLIEFSLGDPKTNHGTGQRKNIQKREFDNENSGTWPKCYKMQPMKQGTVVMPSPQKYPDRPSITNFFSKGPDKIPPVPPERTEASHIAVKQSPHHSPQSSDSTIKLSNSPIHSPPINPKSTKYPHSNSNSNVYPNLQFVFNPDNAMPQNNVMRHFPHNKKKRPLPSHNSHPEGSSMSPRENWENLRAHRNRPRSSEKDKLHRHSANLPPFNSSQLHSSCDSSVSGTGLPPDYQTVQSMFPSDHSAFNPPPPFHERPIVHGNRIQHNSGNLVVKPHPHYQSVHGSQTSAPVTVSPSFSPAYNSPPGSFPDIEPRRSPYDFCNSPCPSVVSSASDPYSYIPSRASSERTVSDIDGSAKPPYVKNNSKRIYIPTVKTRGNSGSVEVETCLVAARTSPTSPSYSEEPITSTESLHQRRRKPLMGETRKMNIERDSQCVGFTIGSGPQGGVFVSSVQEDSLAMEAGLVIGDQLLEICGINMRTATEDMAAKFLRQTGNTLSLLVQYNPEEYNRAADSSGESTGTSPMNSPESDTFRRPRKVNSKSSTHIRIPSSDLPSEHPRVITAMKSLPNENVGVAIVGQLNFGIFVKEVQPNSCVFGHDGLRCGDQILEYNNVDFLTITPEKASTELNKPCAFVRMQAQYNPAKYRHLCNQFNSESFYVRAHFDHKPTGDGELSFRKDDIMLIENTLYDGKPDNWYAWLVDDDGHKLNYKGIIPSQDKLEMELRRSHSESLSLHDLEEIRGSTRRMSGSARSSFFRRRTKHKRNNSKDSREFNSFSETSLSSDSVPVLEDLAFNKYTKVERMEYKNIRPVILLAPLADSLIKKLVAESPDKYSTGQPTVMQTTKQVMEQGLADGIYIDYWQEEDKFQCIKTSIIKEICDQGKHCLLSISPSAIERLHRLQIYPIVVFARHRSHKQLREITDPQFHSQKLSAKSAKDLYDKFQKLEKDYQHQFSAVIQGGNLAEMHQQVKTVIANEQKKAIWVPVCPRV</sequence>
<evidence type="ECO:0000256" key="3">
    <source>
        <dbReference type="SAM" id="MobiDB-lite"/>
    </source>
</evidence>
<dbReference type="SMART" id="SM00072">
    <property type="entry name" value="GuKc"/>
    <property type="match status" value="1"/>
</dbReference>
<dbReference type="HOGENOM" id="CLU_002448_1_0_1"/>
<dbReference type="InterPro" id="IPR008145">
    <property type="entry name" value="GK/Ca_channel_bsu"/>
</dbReference>
<dbReference type="SUPFAM" id="SSF52540">
    <property type="entry name" value="P-loop containing nucleoside triphosphate hydrolases"/>
    <property type="match status" value="1"/>
</dbReference>